<accession>A0A3N4I701</accession>
<organism evidence="1 2">
    <name type="scientific">Ascobolus immersus RN42</name>
    <dbReference type="NCBI Taxonomy" id="1160509"/>
    <lineage>
        <taxon>Eukaryota</taxon>
        <taxon>Fungi</taxon>
        <taxon>Dikarya</taxon>
        <taxon>Ascomycota</taxon>
        <taxon>Pezizomycotina</taxon>
        <taxon>Pezizomycetes</taxon>
        <taxon>Pezizales</taxon>
        <taxon>Ascobolaceae</taxon>
        <taxon>Ascobolus</taxon>
    </lineage>
</organism>
<dbReference type="AlphaFoldDB" id="A0A3N4I701"/>
<evidence type="ECO:0000313" key="1">
    <source>
        <dbReference type="EMBL" id="RPA79880.1"/>
    </source>
</evidence>
<dbReference type="EMBL" id="ML119694">
    <property type="protein sequence ID" value="RPA79880.1"/>
    <property type="molecule type" value="Genomic_DNA"/>
</dbReference>
<dbReference type="Proteomes" id="UP000275078">
    <property type="component" value="Unassembled WGS sequence"/>
</dbReference>
<name>A0A3N4I701_ASCIM</name>
<evidence type="ECO:0000313" key="2">
    <source>
        <dbReference type="Proteomes" id="UP000275078"/>
    </source>
</evidence>
<keyword evidence="2" id="KW-1185">Reference proteome</keyword>
<gene>
    <name evidence="1" type="ORF">BJ508DRAFT_307988</name>
</gene>
<proteinExistence type="predicted"/>
<sequence>MANITNQLSRAHLGLPLLRPRKVIYPNRSLTQSRSFTLSNVEPEARKRFEEENRKKVEEFKKKQAEKEKMGMEDNELILILGSGFIGLKGLGLLRLEGTLKDGSKFSLRGLLKVDEQEYGKVIAVYADVFEVVFKKDGGKKKKGGMPPVVEKFAFFCLKWAGKDMLRQAFTGAGTLSVAIAVVKSGFMELVKAIF</sequence>
<reference evidence="1 2" key="1">
    <citation type="journal article" date="2018" name="Nat. Ecol. Evol.">
        <title>Pezizomycetes genomes reveal the molecular basis of ectomycorrhizal truffle lifestyle.</title>
        <authorList>
            <person name="Murat C."/>
            <person name="Payen T."/>
            <person name="Noel B."/>
            <person name="Kuo A."/>
            <person name="Morin E."/>
            <person name="Chen J."/>
            <person name="Kohler A."/>
            <person name="Krizsan K."/>
            <person name="Balestrini R."/>
            <person name="Da Silva C."/>
            <person name="Montanini B."/>
            <person name="Hainaut M."/>
            <person name="Levati E."/>
            <person name="Barry K.W."/>
            <person name="Belfiori B."/>
            <person name="Cichocki N."/>
            <person name="Clum A."/>
            <person name="Dockter R.B."/>
            <person name="Fauchery L."/>
            <person name="Guy J."/>
            <person name="Iotti M."/>
            <person name="Le Tacon F."/>
            <person name="Lindquist E.A."/>
            <person name="Lipzen A."/>
            <person name="Malagnac F."/>
            <person name="Mello A."/>
            <person name="Molinier V."/>
            <person name="Miyauchi S."/>
            <person name="Poulain J."/>
            <person name="Riccioni C."/>
            <person name="Rubini A."/>
            <person name="Sitrit Y."/>
            <person name="Splivallo R."/>
            <person name="Traeger S."/>
            <person name="Wang M."/>
            <person name="Zifcakova L."/>
            <person name="Wipf D."/>
            <person name="Zambonelli A."/>
            <person name="Paolocci F."/>
            <person name="Nowrousian M."/>
            <person name="Ottonello S."/>
            <person name="Baldrian P."/>
            <person name="Spatafora J.W."/>
            <person name="Henrissat B."/>
            <person name="Nagy L.G."/>
            <person name="Aury J.M."/>
            <person name="Wincker P."/>
            <person name="Grigoriev I.V."/>
            <person name="Bonfante P."/>
            <person name="Martin F.M."/>
        </authorList>
    </citation>
    <scope>NUCLEOTIDE SEQUENCE [LARGE SCALE GENOMIC DNA]</scope>
    <source>
        <strain evidence="1 2">RN42</strain>
    </source>
</reference>
<protein>
    <submittedName>
        <fullName evidence="1">Uncharacterized protein</fullName>
    </submittedName>
</protein>